<sequence>MARRSGRRVPALVGIFAEGVQVFRFYADGTVLDVLVEPAPGPRSGAVIARWLRREAPGPGVHSARYEQRGRDIAFTTRGHVGRGDIAVRGTWVDGRLTLSRAGEGWAVGPRLYTRLDGASGATRPGRGQGRPRR</sequence>
<protein>
    <recommendedName>
        <fullName evidence="3">Nuclear transport factor 2 family protein</fullName>
    </recommendedName>
</protein>
<evidence type="ECO:0000313" key="1">
    <source>
        <dbReference type="EMBL" id="MFC4562816.1"/>
    </source>
</evidence>
<dbReference type="EMBL" id="JBHSFQ010000011">
    <property type="protein sequence ID" value="MFC4562816.1"/>
    <property type="molecule type" value="Genomic_DNA"/>
</dbReference>
<dbReference type="Proteomes" id="UP001595923">
    <property type="component" value="Unassembled WGS sequence"/>
</dbReference>
<reference evidence="2" key="1">
    <citation type="journal article" date="2019" name="Int. J. Syst. Evol. Microbiol.">
        <title>The Global Catalogue of Microorganisms (GCM) 10K type strain sequencing project: providing services to taxonomists for standard genome sequencing and annotation.</title>
        <authorList>
            <consortium name="The Broad Institute Genomics Platform"/>
            <consortium name="The Broad Institute Genome Sequencing Center for Infectious Disease"/>
            <person name="Wu L."/>
            <person name="Ma J."/>
        </authorList>
    </citation>
    <scope>NUCLEOTIDE SEQUENCE [LARGE SCALE GENOMIC DNA]</scope>
    <source>
        <strain evidence="2">XZYJ18</strain>
    </source>
</reference>
<accession>A0ABV9DV70</accession>
<evidence type="ECO:0000313" key="2">
    <source>
        <dbReference type="Proteomes" id="UP001595923"/>
    </source>
</evidence>
<comment type="caution">
    <text evidence="1">The sequence shown here is derived from an EMBL/GenBank/DDBJ whole genome shotgun (WGS) entry which is preliminary data.</text>
</comment>
<proteinExistence type="predicted"/>
<name>A0ABV9DV70_9ACTN</name>
<organism evidence="1 2">
    <name type="scientific">Nocardiopsis mangrovi</name>
    <dbReference type="NCBI Taxonomy" id="1179818"/>
    <lineage>
        <taxon>Bacteria</taxon>
        <taxon>Bacillati</taxon>
        <taxon>Actinomycetota</taxon>
        <taxon>Actinomycetes</taxon>
        <taxon>Streptosporangiales</taxon>
        <taxon>Nocardiopsidaceae</taxon>
        <taxon>Nocardiopsis</taxon>
    </lineage>
</organism>
<evidence type="ECO:0008006" key="3">
    <source>
        <dbReference type="Google" id="ProtNLM"/>
    </source>
</evidence>
<dbReference type="RefSeq" id="WP_378574334.1">
    <property type="nucleotide sequence ID" value="NZ_JBHSFQ010000011.1"/>
</dbReference>
<keyword evidence="2" id="KW-1185">Reference proteome</keyword>
<gene>
    <name evidence="1" type="ORF">ACFO4E_13195</name>
</gene>